<dbReference type="EMBL" id="MIKC01000041">
    <property type="protein sequence ID" value="OEG21205.1"/>
    <property type="molecule type" value="Genomic_DNA"/>
</dbReference>
<dbReference type="GO" id="GO:0009073">
    <property type="term" value="P:aromatic amino acid family biosynthetic process"/>
    <property type="evidence" value="ECO:0007669"/>
    <property type="project" value="UniProtKB-KW"/>
</dbReference>
<feature type="binding site" evidence="11">
    <location>
        <position position="118"/>
    </location>
    <ligand>
        <name>ATP</name>
        <dbReference type="ChEBI" id="CHEBI:30616"/>
    </ligand>
</feature>
<keyword evidence="8 11" id="KW-0067">ATP-binding</keyword>
<keyword evidence="11" id="KW-0460">Magnesium</keyword>
<evidence type="ECO:0000256" key="10">
    <source>
        <dbReference type="ARBA" id="ARBA00048567"/>
    </source>
</evidence>
<dbReference type="RefSeq" id="WP_069641360.1">
    <property type="nucleotide sequence ID" value="NZ_JAFBEZ010000006.1"/>
</dbReference>
<comment type="subunit">
    <text evidence="11">Monomer.</text>
</comment>
<dbReference type="InterPro" id="IPR000623">
    <property type="entry name" value="Shikimate_kinase/TSH1"/>
</dbReference>
<comment type="cofactor">
    <cofactor evidence="11">
        <name>Mg(2+)</name>
        <dbReference type="ChEBI" id="CHEBI:18420"/>
    </cofactor>
    <text evidence="11">Binds 1 Mg(2+) ion per subunit.</text>
</comment>
<reference evidence="13" key="1">
    <citation type="submission" date="2016-09" db="EMBL/GenBank/DDBJ databases">
        <authorList>
            <person name="Gulvik C.A."/>
        </authorList>
    </citation>
    <scope>NUCLEOTIDE SEQUENCE [LARGE SCALE GENOMIC DNA]</scope>
    <source>
        <strain evidence="13">LMG 26676</strain>
    </source>
</reference>
<dbReference type="GO" id="GO:0005524">
    <property type="term" value="F:ATP binding"/>
    <property type="evidence" value="ECO:0007669"/>
    <property type="project" value="UniProtKB-UniRule"/>
</dbReference>
<feature type="binding site" evidence="11">
    <location>
        <begin position="11"/>
        <end position="16"/>
    </location>
    <ligand>
        <name>ATP</name>
        <dbReference type="ChEBI" id="CHEBI:30616"/>
    </ligand>
</feature>
<evidence type="ECO:0000256" key="5">
    <source>
        <dbReference type="ARBA" id="ARBA00022679"/>
    </source>
</evidence>
<dbReference type="Gene3D" id="3.40.50.300">
    <property type="entry name" value="P-loop containing nucleotide triphosphate hydrolases"/>
    <property type="match status" value="1"/>
</dbReference>
<feature type="binding site" evidence="11">
    <location>
        <position position="78"/>
    </location>
    <ligand>
        <name>substrate</name>
    </ligand>
</feature>
<dbReference type="GO" id="GO:0000287">
    <property type="term" value="F:magnesium ion binding"/>
    <property type="evidence" value="ECO:0007669"/>
    <property type="project" value="UniProtKB-UniRule"/>
</dbReference>
<feature type="binding site" evidence="11">
    <location>
        <position position="136"/>
    </location>
    <ligand>
        <name>substrate</name>
    </ligand>
</feature>
<dbReference type="CDD" id="cd00464">
    <property type="entry name" value="SK"/>
    <property type="match status" value="1"/>
</dbReference>
<dbReference type="InterPro" id="IPR027417">
    <property type="entry name" value="P-loop_NTPase"/>
</dbReference>
<keyword evidence="13" id="KW-1185">Reference proteome</keyword>
<dbReference type="PANTHER" id="PTHR21087:SF16">
    <property type="entry name" value="SHIKIMATE KINASE 1, CHLOROPLASTIC"/>
    <property type="match status" value="1"/>
</dbReference>
<evidence type="ECO:0000256" key="7">
    <source>
        <dbReference type="ARBA" id="ARBA00022777"/>
    </source>
</evidence>
<dbReference type="GO" id="GO:0005829">
    <property type="term" value="C:cytosol"/>
    <property type="evidence" value="ECO:0007669"/>
    <property type="project" value="TreeGrafter"/>
</dbReference>
<evidence type="ECO:0000313" key="12">
    <source>
        <dbReference type="EMBL" id="OEG21205.1"/>
    </source>
</evidence>
<comment type="subcellular location">
    <subcellularLocation>
        <location evidence="11">Cytoplasm</location>
    </subcellularLocation>
</comment>
<proteinExistence type="inferred from homology"/>
<dbReference type="PROSITE" id="PS01128">
    <property type="entry name" value="SHIKIMATE_KINASE"/>
    <property type="match status" value="1"/>
</dbReference>
<comment type="caution">
    <text evidence="12">The sequence shown here is derived from an EMBL/GenBank/DDBJ whole genome shotgun (WGS) entry which is preliminary data.</text>
</comment>
<comment type="pathway">
    <text evidence="1 11">Metabolic intermediate biosynthesis; chorismate biosynthesis; chorismate from D-erythrose 4-phosphate and phosphoenolpyruvate: step 5/7.</text>
</comment>
<evidence type="ECO:0000256" key="11">
    <source>
        <dbReference type="HAMAP-Rule" id="MF_00109"/>
    </source>
</evidence>
<keyword evidence="11" id="KW-0479">Metal-binding</keyword>
<dbReference type="GO" id="GO:0004765">
    <property type="term" value="F:shikimate kinase activity"/>
    <property type="evidence" value="ECO:0007669"/>
    <property type="project" value="UniProtKB-UniRule"/>
</dbReference>
<evidence type="ECO:0000256" key="9">
    <source>
        <dbReference type="ARBA" id="ARBA00023141"/>
    </source>
</evidence>
<evidence type="ECO:0000256" key="2">
    <source>
        <dbReference type="ARBA" id="ARBA00006997"/>
    </source>
</evidence>
<dbReference type="STRING" id="1131292.BCR24_08985"/>
<feature type="binding site" evidence="11">
    <location>
        <position position="153"/>
    </location>
    <ligand>
        <name>ATP</name>
        <dbReference type="ChEBI" id="CHEBI:30616"/>
    </ligand>
</feature>
<gene>
    <name evidence="11" type="primary">aroK</name>
    <name evidence="12" type="ORF">BCR24_08985</name>
</gene>
<comment type="similarity">
    <text evidence="2 11">Belongs to the shikimate kinase family.</text>
</comment>
<comment type="function">
    <text evidence="11">Catalyzes the specific phosphorylation of the 3-hydroxyl group of shikimic acid using ATP as a cosubstrate.</text>
</comment>
<dbReference type="InterPro" id="IPR031322">
    <property type="entry name" value="Shikimate/glucono_kinase"/>
</dbReference>
<feature type="binding site" evidence="11">
    <location>
        <position position="15"/>
    </location>
    <ligand>
        <name>Mg(2+)</name>
        <dbReference type="ChEBI" id="CHEBI:18420"/>
    </ligand>
</feature>
<dbReference type="PANTHER" id="PTHR21087">
    <property type="entry name" value="SHIKIMATE KINASE"/>
    <property type="match status" value="1"/>
</dbReference>
<protein>
    <recommendedName>
        <fullName evidence="3 11">Shikimate kinase</fullName>
        <shortName evidence="11">SK</shortName>
        <ecNumber evidence="3 11">2.7.1.71</ecNumber>
    </recommendedName>
</protein>
<keyword evidence="11" id="KW-0963">Cytoplasm</keyword>
<dbReference type="OrthoDB" id="9800332at2"/>
<dbReference type="UniPathway" id="UPA00053">
    <property type="reaction ID" value="UER00088"/>
</dbReference>
<dbReference type="Pfam" id="PF01202">
    <property type="entry name" value="SKI"/>
    <property type="match status" value="1"/>
</dbReference>
<dbReference type="PRINTS" id="PR01100">
    <property type="entry name" value="SHIKIMTKNASE"/>
</dbReference>
<organism evidence="12 13">
    <name type="scientific">Enterococcus ureilyticus</name>
    <dbReference type="NCBI Taxonomy" id="1131292"/>
    <lineage>
        <taxon>Bacteria</taxon>
        <taxon>Bacillati</taxon>
        <taxon>Bacillota</taxon>
        <taxon>Bacilli</taxon>
        <taxon>Lactobacillales</taxon>
        <taxon>Enterococcaceae</taxon>
        <taxon>Enterococcus</taxon>
    </lineage>
</organism>
<evidence type="ECO:0000256" key="4">
    <source>
        <dbReference type="ARBA" id="ARBA00022605"/>
    </source>
</evidence>
<feature type="binding site" evidence="11">
    <location>
        <position position="33"/>
    </location>
    <ligand>
        <name>substrate</name>
    </ligand>
</feature>
<sequence length="167" mass="19092">MKGIILIGFMGAGKTTVGKLLSKETGMEHIDFDDKIVEEIGMTIQEYFDLHGEEAFREKETNVLKRYLDHDQVVSTGGGIVMREENRTLLKQMAPVVYLQTKPEVFIPRLKQDHTTIRPLVVSKSPEEIREVFEPRIPFYEESASLVIATDDRTPEEIVSEILENIK</sequence>
<dbReference type="GO" id="GO:0009423">
    <property type="term" value="P:chorismate biosynthetic process"/>
    <property type="evidence" value="ECO:0007669"/>
    <property type="project" value="UniProtKB-UniRule"/>
</dbReference>
<evidence type="ECO:0000313" key="13">
    <source>
        <dbReference type="Proteomes" id="UP000094469"/>
    </source>
</evidence>
<keyword evidence="6 11" id="KW-0547">Nucleotide-binding</keyword>
<evidence type="ECO:0000256" key="1">
    <source>
        <dbReference type="ARBA" id="ARBA00004842"/>
    </source>
</evidence>
<keyword evidence="7 11" id="KW-0418">Kinase</keyword>
<keyword evidence="5 11" id="KW-0808">Transferase</keyword>
<dbReference type="EC" id="2.7.1.71" evidence="3 11"/>
<dbReference type="InterPro" id="IPR023000">
    <property type="entry name" value="Shikimate_kinase_CS"/>
</dbReference>
<dbReference type="SUPFAM" id="SSF52540">
    <property type="entry name" value="P-loop containing nucleoside triphosphate hydrolases"/>
    <property type="match status" value="1"/>
</dbReference>
<dbReference type="GO" id="GO:0008652">
    <property type="term" value="P:amino acid biosynthetic process"/>
    <property type="evidence" value="ECO:0007669"/>
    <property type="project" value="UniProtKB-KW"/>
</dbReference>
<keyword evidence="9 11" id="KW-0057">Aromatic amino acid biosynthesis</keyword>
<evidence type="ECO:0000256" key="6">
    <source>
        <dbReference type="ARBA" id="ARBA00022741"/>
    </source>
</evidence>
<accession>A0A1E5H8P6</accession>
<feature type="binding site" evidence="11">
    <location>
        <position position="57"/>
    </location>
    <ligand>
        <name>substrate</name>
    </ligand>
</feature>
<evidence type="ECO:0000256" key="3">
    <source>
        <dbReference type="ARBA" id="ARBA00012154"/>
    </source>
</evidence>
<name>A0A1E5H8P6_9ENTE</name>
<dbReference type="Proteomes" id="UP000094469">
    <property type="component" value="Unassembled WGS sequence"/>
</dbReference>
<dbReference type="HAMAP" id="MF_00109">
    <property type="entry name" value="Shikimate_kinase"/>
    <property type="match status" value="1"/>
</dbReference>
<comment type="catalytic activity">
    <reaction evidence="10 11">
        <text>shikimate + ATP = 3-phosphoshikimate + ADP + H(+)</text>
        <dbReference type="Rhea" id="RHEA:13121"/>
        <dbReference type="ChEBI" id="CHEBI:15378"/>
        <dbReference type="ChEBI" id="CHEBI:30616"/>
        <dbReference type="ChEBI" id="CHEBI:36208"/>
        <dbReference type="ChEBI" id="CHEBI:145989"/>
        <dbReference type="ChEBI" id="CHEBI:456216"/>
        <dbReference type="EC" id="2.7.1.71"/>
    </reaction>
</comment>
<dbReference type="AlphaFoldDB" id="A0A1E5H8P6"/>
<evidence type="ECO:0000256" key="8">
    <source>
        <dbReference type="ARBA" id="ARBA00022840"/>
    </source>
</evidence>
<keyword evidence="4 11" id="KW-0028">Amino-acid biosynthesis</keyword>